<comment type="caution">
    <text evidence="2">The sequence shown here is derived from an EMBL/GenBank/DDBJ whole genome shotgun (WGS) entry which is preliminary data.</text>
</comment>
<evidence type="ECO:0000313" key="2">
    <source>
        <dbReference type="EMBL" id="GBM40271.1"/>
    </source>
</evidence>
<dbReference type="Pfam" id="PF17921">
    <property type="entry name" value="Integrase_H2C2"/>
    <property type="match status" value="1"/>
</dbReference>
<name>A0A4Y2FGA3_ARAVE</name>
<dbReference type="PANTHER" id="PTHR47331">
    <property type="entry name" value="PHD-TYPE DOMAIN-CONTAINING PROTEIN"/>
    <property type="match status" value="1"/>
</dbReference>
<dbReference type="Proteomes" id="UP000499080">
    <property type="component" value="Unassembled WGS sequence"/>
</dbReference>
<gene>
    <name evidence="2" type="ORF">AVEN_43533_1</name>
</gene>
<accession>A0A4Y2FGA3</accession>
<dbReference type="OrthoDB" id="6435162at2759"/>
<dbReference type="AlphaFoldDB" id="A0A4Y2FGA3"/>
<organism evidence="2 3">
    <name type="scientific">Araneus ventricosus</name>
    <name type="common">Orbweaver spider</name>
    <name type="synonym">Epeira ventricosa</name>
    <dbReference type="NCBI Taxonomy" id="182803"/>
    <lineage>
        <taxon>Eukaryota</taxon>
        <taxon>Metazoa</taxon>
        <taxon>Ecdysozoa</taxon>
        <taxon>Arthropoda</taxon>
        <taxon>Chelicerata</taxon>
        <taxon>Arachnida</taxon>
        <taxon>Araneae</taxon>
        <taxon>Araneomorphae</taxon>
        <taxon>Entelegynae</taxon>
        <taxon>Araneoidea</taxon>
        <taxon>Araneidae</taxon>
        <taxon>Araneus</taxon>
    </lineage>
</organism>
<evidence type="ECO:0000259" key="1">
    <source>
        <dbReference type="Pfam" id="PF17921"/>
    </source>
</evidence>
<evidence type="ECO:0000313" key="3">
    <source>
        <dbReference type="Proteomes" id="UP000499080"/>
    </source>
</evidence>
<feature type="domain" description="Integrase zinc-binding" evidence="1">
    <location>
        <begin position="103"/>
        <end position="152"/>
    </location>
</feature>
<protein>
    <recommendedName>
        <fullName evidence="1">Integrase zinc-binding domain-containing protein</fullName>
    </recommendedName>
</protein>
<dbReference type="EMBL" id="BGPR01173870">
    <property type="protein sequence ID" value="GBM40271.1"/>
    <property type="molecule type" value="Genomic_DNA"/>
</dbReference>
<proteinExistence type="predicted"/>
<reference evidence="2 3" key="1">
    <citation type="journal article" date="2019" name="Sci. Rep.">
        <title>Orb-weaving spider Araneus ventricosus genome elucidates the spidroin gene catalogue.</title>
        <authorList>
            <person name="Kono N."/>
            <person name="Nakamura H."/>
            <person name="Ohtoshi R."/>
            <person name="Moran D.A.P."/>
            <person name="Shinohara A."/>
            <person name="Yoshida Y."/>
            <person name="Fujiwara M."/>
            <person name="Mori M."/>
            <person name="Tomita M."/>
            <person name="Arakawa K."/>
        </authorList>
    </citation>
    <scope>NUCLEOTIDE SEQUENCE [LARGE SCALE GENOMIC DNA]</scope>
</reference>
<dbReference type="Gene3D" id="1.10.340.70">
    <property type="match status" value="1"/>
</dbReference>
<sequence length="168" mass="19256">MAKWSSTYFRFGTLLRGIGISFQCACNSYRAEGISCRHKFYSAEISALRSNKQLRNSSEIKSLVPYLDEGCLLRITGRLLEAELCFGEKHPIILPRRCKFAELLATREHERIGHCDASATLTQLRKKYWIPKGRQLVKTMIRICVICKKYNAEPADQLSGQLPRDRIS</sequence>
<keyword evidence="3" id="KW-1185">Reference proteome</keyword>
<dbReference type="InterPro" id="IPR041588">
    <property type="entry name" value="Integrase_H2C2"/>
</dbReference>